<organism evidence="9 10">
    <name type="scientific">Rhamnella rubrinervis</name>
    <dbReference type="NCBI Taxonomy" id="2594499"/>
    <lineage>
        <taxon>Eukaryota</taxon>
        <taxon>Viridiplantae</taxon>
        <taxon>Streptophyta</taxon>
        <taxon>Embryophyta</taxon>
        <taxon>Tracheophyta</taxon>
        <taxon>Spermatophyta</taxon>
        <taxon>Magnoliopsida</taxon>
        <taxon>eudicotyledons</taxon>
        <taxon>Gunneridae</taxon>
        <taxon>Pentapetalae</taxon>
        <taxon>rosids</taxon>
        <taxon>fabids</taxon>
        <taxon>Rosales</taxon>
        <taxon>Rhamnaceae</taxon>
        <taxon>rhamnoid group</taxon>
        <taxon>Rhamneae</taxon>
        <taxon>Rhamnella</taxon>
    </lineage>
</organism>
<dbReference type="PANTHER" id="PTHR21337">
    <property type="entry name" value="PHOSPHO-2-DEHYDRO-3-DEOXYHEPTONATE ALDOLASE 1, 2"/>
    <property type="match status" value="1"/>
</dbReference>
<dbReference type="Gene3D" id="3.20.20.70">
    <property type="entry name" value="Aldolase class I"/>
    <property type="match status" value="1"/>
</dbReference>
<comment type="similarity">
    <text evidence="2 8">Belongs to the class-II DAHP synthase family.</text>
</comment>
<dbReference type="PANTHER" id="PTHR21337:SF0">
    <property type="entry name" value="PHOSPHO-2-DEHYDRO-3-DEOXYHEPTONATE ALDOLASE"/>
    <property type="match status" value="1"/>
</dbReference>
<dbReference type="EMBL" id="VOIH02000008">
    <property type="protein sequence ID" value="KAF3439259.1"/>
    <property type="molecule type" value="Genomic_DNA"/>
</dbReference>
<name>A0A8K0E3W5_9ROSA</name>
<keyword evidence="8" id="KW-0150">Chloroplast</keyword>
<evidence type="ECO:0000256" key="3">
    <source>
        <dbReference type="ARBA" id="ARBA00022605"/>
    </source>
</evidence>
<dbReference type="OrthoDB" id="2338at2759"/>
<evidence type="ECO:0000256" key="1">
    <source>
        <dbReference type="ARBA" id="ARBA00004688"/>
    </source>
</evidence>
<evidence type="ECO:0000256" key="8">
    <source>
        <dbReference type="RuleBase" id="RU363071"/>
    </source>
</evidence>
<comment type="pathway">
    <text evidence="1 8">Metabolic intermediate biosynthesis; chorismate biosynthesis; chorismate from D-erythrose 4-phosphate and phosphoenolpyruvate: step 1/7.</text>
</comment>
<reference evidence="9" key="1">
    <citation type="submission" date="2020-03" db="EMBL/GenBank/DDBJ databases">
        <title>A high-quality chromosome-level genome assembly of a woody plant with both climbing and erect habits, Rhamnella rubrinervis.</title>
        <authorList>
            <person name="Lu Z."/>
            <person name="Yang Y."/>
            <person name="Zhu X."/>
            <person name="Sun Y."/>
        </authorList>
    </citation>
    <scope>NUCLEOTIDE SEQUENCE</scope>
    <source>
        <strain evidence="9">BYM</strain>
        <tissue evidence="9">Leaf</tissue>
    </source>
</reference>
<evidence type="ECO:0000256" key="4">
    <source>
        <dbReference type="ARBA" id="ARBA00022679"/>
    </source>
</evidence>
<dbReference type="GO" id="GO:0008652">
    <property type="term" value="P:amino acid biosynthetic process"/>
    <property type="evidence" value="ECO:0007669"/>
    <property type="project" value="UniProtKB-KW"/>
</dbReference>
<keyword evidence="7" id="KW-0170">Cobalt</keyword>
<comment type="subcellular location">
    <subcellularLocation>
        <location evidence="8">Plastid</location>
        <location evidence="8">Chloroplast</location>
    </subcellularLocation>
</comment>
<evidence type="ECO:0000313" key="9">
    <source>
        <dbReference type="EMBL" id="KAF3439259.1"/>
    </source>
</evidence>
<sequence>MSVCIWHMSKHSQGKIQLLDSTMIALLTCFGLVGDKMDPKEQVKLVDILTSKMGAEKTRVKLPHLIRAVRQAGHFVAWGKVGAVFDVHEEEGSHAEGIHLEMTRQNVTERIGGSGAVTVDDLSSRYRTL</sequence>
<keyword evidence="3 8" id="KW-0028">Amino-acid biosynthesis</keyword>
<dbReference type="GO" id="GO:0003849">
    <property type="term" value="F:3-deoxy-7-phosphoheptulonate synthase activity"/>
    <property type="evidence" value="ECO:0007669"/>
    <property type="project" value="UniProtKB-EC"/>
</dbReference>
<dbReference type="InterPro" id="IPR013785">
    <property type="entry name" value="Aldolase_TIM"/>
</dbReference>
<dbReference type="Proteomes" id="UP000796880">
    <property type="component" value="Unassembled WGS sequence"/>
</dbReference>
<dbReference type="UniPathway" id="UPA00053">
    <property type="reaction ID" value="UER00084"/>
</dbReference>
<dbReference type="GO" id="GO:0009423">
    <property type="term" value="P:chorismate biosynthetic process"/>
    <property type="evidence" value="ECO:0007669"/>
    <property type="project" value="UniProtKB-UniPathway"/>
</dbReference>
<keyword evidence="7" id="KW-0464">Manganese</keyword>
<comment type="caution">
    <text evidence="9">The sequence shown here is derived from an EMBL/GenBank/DDBJ whole genome shotgun (WGS) entry which is preliminary data.</text>
</comment>
<comment type="catalytic activity">
    <reaction evidence="6 8">
        <text>D-erythrose 4-phosphate + phosphoenolpyruvate + H2O = 7-phospho-2-dehydro-3-deoxy-D-arabino-heptonate + phosphate</text>
        <dbReference type="Rhea" id="RHEA:14717"/>
        <dbReference type="ChEBI" id="CHEBI:15377"/>
        <dbReference type="ChEBI" id="CHEBI:16897"/>
        <dbReference type="ChEBI" id="CHEBI:43474"/>
        <dbReference type="ChEBI" id="CHEBI:58394"/>
        <dbReference type="ChEBI" id="CHEBI:58702"/>
        <dbReference type="EC" id="2.5.1.54"/>
    </reaction>
</comment>
<evidence type="ECO:0000313" key="10">
    <source>
        <dbReference type="Proteomes" id="UP000796880"/>
    </source>
</evidence>
<feature type="binding site" evidence="7">
    <location>
        <position position="101"/>
    </location>
    <ligand>
        <name>Mn(2+)</name>
        <dbReference type="ChEBI" id="CHEBI:29035"/>
    </ligand>
</feature>
<evidence type="ECO:0000256" key="5">
    <source>
        <dbReference type="ARBA" id="ARBA00023141"/>
    </source>
</evidence>
<dbReference type="EC" id="2.5.1.54" evidence="8"/>
<proteinExistence type="inferred from homology"/>
<keyword evidence="7" id="KW-0104">Cadmium</keyword>
<dbReference type="GO" id="GO:0009073">
    <property type="term" value="P:aromatic amino acid family biosynthetic process"/>
    <property type="evidence" value="ECO:0007669"/>
    <property type="project" value="UniProtKB-KW"/>
</dbReference>
<keyword evidence="5 8" id="KW-0057">Aromatic amino acid biosynthesis</keyword>
<gene>
    <name evidence="9" type="ORF">FNV43_RR17535</name>
</gene>
<keyword evidence="10" id="KW-1185">Reference proteome</keyword>
<dbReference type="AlphaFoldDB" id="A0A8K0E3W5"/>
<dbReference type="GO" id="GO:0009507">
    <property type="term" value="C:chloroplast"/>
    <property type="evidence" value="ECO:0007669"/>
    <property type="project" value="UniProtKB-SubCell"/>
</dbReference>
<protein>
    <recommendedName>
        <fullName evidence="8">Phospho-2-dehydro-3-deoxyheptonate aldolase</fullName>
        <ecNumber evidence="8">2.5.1.54</ecNumber>
    </recommendedName>
</protein>
<keyword evidence="8" id="KW-0809">Transit peptide</keyword>
<dbReference type="SUPFAM" id="SSF51569">
    <property type="entry name" value="Aldolase"/>
    <property type="match status" value="1"/>
</dbReference>
<evidence type="ECO:0000256" key="6">
    <source>
        <dbReference type="ARBA" id="ARBA00047508"/>
    </source>
</evidence>
<evidence type="ECO:0000256" key="2">
    <source>
        <dbReference type="ARBA" id="ARBA00008911"/>
    </source>
</evidence>
<evidence type="ECO:0000256" key="7">
    <source>
        <dbReference type="PIRSR" id="PIRSR602480-1"/>
    </source>
</evidence>
<comment type="cofactor">
    <cofactor evidence="7">
        <name>Mn(2+)</name>
        <dbReference type="ChEBI" id="CHEBI:29035"/>
    </cofactor>
    <cofactor evidence="7">
        <name>Co(2+)</name>
        <dbReference type="ChEBI" id="CHEBI:48828"/>
    </cofactor>
    <cofactor evidence="7">
        <name>Cd(2+)</name>
        <dbReference type="ChEBI" id="CHEBI:48775"/>
    </cofactor>
    <text evidence="7">Binds 1 divalent cation per subunit. The enzyme is active with manganese, cobalt or cadmium ions.</text>
</comment>
<keyword evidence="4 8" id="KW-0808">Transferase</keyword>
<keyword evidence="8" id="KW-0934">Plastid</keyword>
<accession>A0A8K0E3W5</accession>
<dbReference type="InterPro" id="IPR002480">
    <property type="entry name" value="DAHP_synth_2"/>
</dbReference>
<dbReference type="Pfam" id="PF01474">
    <property type="entry name" value="DAHP_synth_2"/>
    <property type="match status" value="1"/>
</dbReference>